<organism evidence="3 4">
    <name type="scientific">Flavobacterium azizsancarii</name>
    <dbReference type="NCBI Taxonomy" id="2961580"/>
    <lineage>
        <taxon>Bacteria</taxon>
        <taxon>Pseudomonadati</taxon>
        <taxon>Bacteroidota</taxon>
        <taxon>Flavobacteriia</taxon>
        <taxon>Flavobacteriales</taxon>
        <taxon>Flavobacteriaceae</taxon>
        <taxon>Flavobacterium</taxon>
    </lineage>
</organism>
<evidence type="ECO:0000259" key="2">
    <source>
        <dbReference type="Pfam" id="PF13672"/>
    </source>
</evidence>
<keyword evidence="4" id="KW-1185">Reference proteome</keyword>
<dbReference type="EMBL" id="JAMZNK010000043">
    <property type="protein sequence ID" value="MDA6071844.1"/>
    <property type="molecule type" value="Genomic_DNA"/>
</dbReference>
<reference evidence="3 4" key="1">
    <citation type="journal article" date="2023" name="Chemosphere">
        <title>Whole genome analysis of Flavobacterium aziz-sancarii sp. nov., isolated from Ardley Island (Antarctica), revealed a rich resistome and bioremediation potential.</title>
        <authorList>
            <person name="Otur C."/>
            <person name="Okay S."/>
            <person name="Kurt-Kizildogan A."/>
        </authorList>
    </citation>
    <scope>NUCLEOTIDE SEQUENCE [LARGE SCALE GENOMIC DNA]</scope>
    <source>
        <strain evidence="3 4">AC</strain>
    </source>
</reference>
<feature type="region of interest" description="Disordered" evidence="1">
    <location>
        <begin position="1"/>
        <end position="21"/>
    </location>
</feature>
<dbReference type="Proteomes" id="UP001212170">
    <property type="component" value="Unassembled WGS sequence"/>
</dbReference>
<sequence>MGWSVLAVSDGAGSAKVSSKGSKIACDSVI</sequence>
<accession>A0ABT4WIB7</accession>
<comment type="caution">
    <text evidence="3">The sequence shown here is derived from an EMBL/GenBank/DDBJ whole genome shotgun (WGS) entry which is preliminary data.</text>
</comment>
<feature type="compositionally biased region" description="Low complexity" evidence="1">
    <location>
        <begin position="7"/>
        <end position="21"/>
    </location>
</feature>
<evidence type="ECO:0000313" key="4">
    <source>
        <dbReference type="Proteomes" id="UP001212170"/>
    </source>
</evidence>
<protein>
    <submittedName>
        <fullName evidence="3">Protein phosphatase 2C domain-containing protein</fullName>
    </submittedName>
</protein>
<evidence type="ECO:0000313" key="3">
    <source>
        <dbReference type="EMBL" id="MDA6071844.1"/>
    </source>
</evidence>
<gene>
    <name evidence="3" type="ORF">NJT12_19650</name>
</gene>
<proteinExistence type="predicted"/>
<name>A0ABT4WIB7_9FLAO</name>
<evidence type="ECO:0000256" key="1">
    <source>
        <dbReference type="SAM" id="MobiDB-lite"/>
    </source>
</evidence>
<feature type="domain" description="PPM-type phosphatase" evidence="2">
    <location>
        <begin position="3"/>
        <end position="29"/>
    </location>
</feature>
<dbReference type="InterPro" id="IPR001932">
    <property type="entry name" value="PPM-type_phosphatase-like_dom"/>
</dbReference>
<dbReference type="Pfam" id="PF13672">
    <property type="entry name" value="PP2C_2"/>
    <property type="match status" value="1"/>
</dbReference>